<dbReference type="InterPro" id="IPR046453">
    <property type="entry name" value="GpA_ATPase"/>
</dbReference>
<dbReference type="Proteomes" id="UP000289555">
    <property type="component" value="Chromosome"/>
</dbReference>
<evidence type="ECO:0000256" key="1">
    <source>
        <dbReference type="SAM" id="MobiDB-lite"/>
    </source>
</evidence>
<feature type="compositionally biased region" description="Polar residues" evidence="1">
    <location>
        <begin position="1"/>
        <end position="12"/>
    </location>
</feature>
<feature type="region of interest" description="Disordered" evidence="1">
    <location>
        <begin position="1"/>
        <end position="30"/>
    </location>
</feature>
<accession>A0ABM7GKS1</accession>
<evidence type="ECO:0000259" key="2">
    <source>
        <dbReference type="Pfam" id="PF05876"/>
    </source>
</evidence>
<keyword evidence="4" id="KW-1185">Reference proteome</keyword>
<evidence type="ECO:0000313" key="3">
    <source>
        <dbReference type="EMBL" id="BBI51094.1"/>
    </source>
</evidence>
<evidence type="ECO:0000313" key="4">
    <source>
        <dbReference type="Proteomes" id="UP000289555"/>
    </source>
</evidence>
<gene>
    <name evidence="3" type="ORF">HORIV_35150</name>
</gene>
<proteinExistence type="predicted"/>
<name>A0ABM7GKS1_9GAMM</name>
<dbReference type="Pfam" id="PF05876">
    <property type="entry name" value="GpA_ATPase"/>
    <property type="match status" value="1"/>
</dbReference>
<dbReference type="EMBL" id="AP019416">
    <property type="protein sequence ID" value="BBI51094.1"/>
    <property type="molecule type" value="Genomic_DNA"/>
</dbReference>
<protein>
    <recommendedName>
        <fullName evidence="2">Phage terminase large subunit GpA ATPase domain-containing protein</fullName>
    </recommendedName>
</protein>
<organism evidence="3 4">
    <name type="scientific">Vreelandella olivaria</name>
    <dbReference type="NCBI Taxonomy" id="390919"/>
    <lineage>
        <taxon>Bacteria</taxon>
        <taxon>Pseudomonadati</taxon>
        <taxon>Pseudomonadota</taxon>
        <taxon>Gammaproteobacteria</taxon>
        <taxon>Oceanospirillales</taxon>
        <taxon>Halomonadaceae</taxon>
        <taxon>Vreelandella</taxon>
    </lineage>
</organism>
<reference evidence="4" key="1">
    <citation type="journal article" date="2019" name="Microbiol. Resour. Announc.">
        <title>Complete Genome Sequence of Halomonas olivaria, a Moderately Halophilic Bacterium Isolated from Olive Processing Effluents, Obtained by Nanopore Sequencing.</title>
        <authorList>
            <person name="Nagata S."/>
            <person name="Ii K.M."/>
            <person name="Tsukimi T."/>
            <person name="Miura M.C."/>
            <person name="Galipon J."/>
            <person name="Arakawa K."/>
        </authorList>
    </citation>
    <scope>NUCLEOTIDE SEQUENCE [LARGE SCALE GENOMIC DNA]</scope>
    <source>
        <strain evidence="4">TYRC17</strain>
    </source>
</reference>
<sequence>MKTSKRGLTTTLGDKRLEGSTFPKSIRGSTPKVRGQCQIEAAAEESPHKLNFHVPCPHCGEEQILKWGGPDAGFGIKWDEGKPETAFICVSTTAA</sequence>
<feature type="domain" description="Phage terminase large subunit GpA ATPase" evidence="2">
    <location>
        <begin position="5"/>
        <end position="88"/>
    </location>
</feature>